<evidence type="ECO:0000313" key="9">
    <source>
        <dbReference type="Proteomes" id="UP000309340"/>
    </source>
</evidence>
<sequence length="377" mass="41407">AGVVPASIMYFSFWYKPSERAWRIGIFHAANALASGVGGFIAVGVDRLNGSGGLESWRWLFIIEGAMAIVMSVPVYFLLLTFPETTGALNDRERHIAINRFGRGATRSTDITWDTKTFIQVFTRPSTYVFFVSYICLLIVAVALGTFLPIILKTFAGFSSTESNTYTAAVYLVAIPCYAIWSWHSDRHRERMWHYLLPVFAAIPCFAVWTYVASHKSFGNIKPISLYGVAFLGNLVSIAQPAALSYRSSTLYGAAEQAIGGASAVAALSIASIIGPQIFAIPTAPWYLPGFTTSCATLAFTIIGFSSLPVWLLLEARQRKKKTGHAMPLRALEDALHAQVSEAVREQEQMAAAMEAKQPLDEEAAYVEHVPLEERKA</sequence>
<feature type="coiled-coil region" evidence="6">
    <location>
        <begin position="329"/>
        <end position="357"/>
    </location>
</feature>
<comment type="caution">
    <text evidence="8">The sequence shown here is derived from an EMBL/GenBank/DDBJ whole genome shotgun (WGS) entry which is preliminary data.</text>
</comment>
<keyword evidence="6" id="KW-0175">Coiled coil</keyword>
<proteinExistence type="predicted"/>
<dbReference type="InterPro" id="IPR036259">
    <property type="entry name" value="MFS_trans_sf"/>
</dbReference>
<organism evidence="8 9">
    <name type="scientific">Friedmanniomyces simplex</name>
    <dbReference type="NCBI Taxonomy" id="329884"/>
    <lineage>
        <taxon>Eukaryota</taxon>
        <taxon>Fungi</taxon>
        <taxon>Dikarya</taxon>
        <taxon>Ascomycota</taxon>
        <taxon>Pezizomycotina</taxon>
        <taxon>Dothideomycetes</taxon>
        <taxon>Dothideomycetidae</taxon>
        <taxon>Mycosphaerellales</taxon>
        <taxon>Teratosphaeriaceae</taxon>
        <taxon>Friedmanniomyces</taxon>
    </lineage>
</organism>
<gene>
    <name evidence="8" type="ORF">B0A55_03846</name>
</gene>
<evidence type="ECO:0000256" key="1">
    <source>
        <dbReference type="ARBA" id="ARBA00004141"/>
    </source>
</evidence>
<keyword evidence="5 7" id="KW-0472">Membrane</keyword>
<accession>A0A4U0XSR7</accession>
<dbReference type="Pfam" id="PF07690">
    <property type="entry name" value="MFS_1"/>
    <property type="match status" value="1"/>
</dbReference>
<keyword evidence="2" id="KW-0813">Transport</keyword>
<name>A0A4U0XSR7_9PEZI</name>
<dbReference type="PANTHER" id="PTHR43791">
    <property type="entry name" value="PERMEASE-RELATED"/>
    <property type="match status" value="1"/>
</dbReference>
<dbReference type="AlphaFoldDB" id="A0A4U0XSR7"/>
<feature type="transmembrane region" description="Helical" evidence="7">
    <location>
        <begin position="193"/>
        <end position="212"/>
    </location>
</feature>
<feature type="transmembrane region" description="Helical" evidence="7">
    <location>
        <begin position="258"/>
        <end position="279"/>
    </location>
</feature>
<evidence type="ECO:0000256" key="5">
    <source>
        <dbReference type="ARBA" id="ARBA00023136"/>
    </source>
</evidence>
<feature type="transmembrane region" description="Helical" evidence="7">
    <location>
        <begin position="21"/>
        <end position="45"/>
    </location>
</feature>
<feature type="transmembrane region" description="Helical" evidence="7">
    <location>
        <begin position="291"/>
        <end position="314"/>
    </location>
</feature>
<feature type="non-terminal residue" evidence="8">
    <location>
        <position position="1"/>
    </location>
</feature>
<keyword evidence="3 7" id="KW-0812">Transmembrane</keyword>
<feature type="transmembrane region" description="Helical" evidence="7">
    <location>
        <begin position="128"/>
        <end position="152"/>
    </location>
</feature>
<evidence type="ECO:0000256" key="7">
    <source>
        <dbReference type="SAM" id="Phobius"/>
    </source>
</evidence>
<reference evidence="8 9" key="1">
    <citation type="submission" date="2017-03" db="EMBL/GenBank/DDBJ databases">
        <title>Genomes of endolithic fungi from Antarctica.</title>
        <authorList>
            <person name="Coleine C."/>
            <person name="Masonjones S."/>
            <person name="Stajich J.E."/>
        </authorList>
    </citation>
    <scope>NUCLEOTIDE SEQUENCE [LARGE SCALE GENOMIC DNA]</scope>
    <source>
        <strain evidence="8 9">CCFEE 5184</strain>
    </source>
</reference>
<dbReference type="InterPro" id="IPR011701">
    <property type="entry name" value="MFS"/>
</dbReference>
<dbReference type="OrthoDB" id="3932638at2759"/>
<feature type="transmembrane region" description="Helical" evidence="7">
    <location>
        <begin position="57"/>
        <end position="82"/>
    </location>
</feature>
<feature type="transmembrane region" description="Helical" evidence="7">
    <location>
        <begin position="224"/>
        <end position="246"/>
    </location>
</feature>
<dbReference type="Gene3D" id="1.20.1250.20">
    <property type="entry name" value="MFS general substrate transporter like domains"/>
    <property type="match status" value="2"/>
</dbReference>
<dbReference type="Proteomes" id="UP000309340">
    <property type="component" value="Unassembled WGS sequence"/>
</dbReference>
<feature type="transmembrane region" description="Helical" evidence="7">
    <location>
        <begin position="164"/>
        <end position="181"/>
    </location>
</feature>
<dbReference type="GO" id="GO:0016020">
    <property type="term" value="C:membrane"/>
    <property type="evidence" value="ECO:0007669"/>
    <property type="project" value="UniProtKB-SubCell"/>
</dbReference>
<evidence type="ECO:0008006" key="10">
    <source>
        <dbReference type="Google" id="ProtNLM"/>
    </source>
</evidence>
<comment type="subcellular location">
    <subcellularLocation>
        <location evidence="1">Membrane</location>
        <topology evidence="1">Multi-pass membrane protein</topology>
    </subcellularLocation>
</comment>
<evidence type="ECO:0000256" key="6">
    <source>
        <dbReference type="SAM" id="Coils"/>
    </source>
</evidence>
<dbReference type="PANTHER" id="PTHR43791:SF36">
    <property type="entry name" value="TRANSPORTER, PUTATIVE (AFU_ORTHOLOGUE AFUA_6G08340)-RELATED"/>
    <property type="match status" value="1"/>
</dbReference>
<protein>
    <recommendedName>
        <fullName evidence="10">Major facilitator superfamily (MFS) profile domain-containing protein</fullName>
    </recommendedName>
</protein>
<evidence type="ECO:0000256" key="4">
    <source>
        <dbReference type="ARBA" id="ARBA00022989"/>
    </source>
</evidence>
<evidence type="ECO:0000256" key="2">
    <source>
        <dbReference type="ARBA" id="ARBA00022448"/>
    </source>
</evidence>
<keyword evidence="4 7" id="KW-1133">Transmembrane helix</keyword>
<evidence type="ECO:0000313" key="8">
    <source>
        <dbReference type="EMBL" id="TKA78005.1"/>
    </source>
</evidence>
<evidence type="ECO:0000256" key="3">
    <source>
        <dbReference type="ARBA" id="ARBA00022692"/>
    </source>
</evidence>
<keyword evidence="9" id="KW-1185">Reference proteome</keyword>
<dbReference type="EMBL" id="NAJQ01000123">
    <property type="protein sequence ID" value="TKA78005.1"/>
    <property type="molecule type" value="Genomic_DNA"/>
</dbReference>
<dbReference type="GO" id="GO:0022857">
    <property type="term" value="F:transmembrane transporter activity"/>
    <property type="evidence" value="ECO:0007669"/>
    <property type="project" value="InterPro"/>
</dbReference>
<dbReference type="SUPFAM" id="SSF103473">
    <property type="entry name" value="MFS general substrate transporter"/>
    <property type="match status" value="1"/>
</dbReference>